<feature type="compositionally biased region" description="Polar residues" evidence="2">
    <location>
        <begin position="35"/>
        <end position="44"/>
    </location>
</feature>
<dbReference type="InterPro" id="IPR005516">
    <property type="entry name" value="Remorin_C"/>
</dbReference>
<keyword evidence="5" id="KW-1185">Reference proteome</keyword>
<dbReference type="PANTHER" id="PTHR31471">
    <property type="entry name" value="OS02G0116800 PROTEIN"/>
    <property type="match status" value="1"/>
</dbReference>
<evidence type="ECO:0000256" key="1">
    <source>
        <dbReference type="ARBA" id="ARBA00005711"/>
    </source>
</evidence>
<gene>
    <name evidence="4" type="ORF">Cni_G17700</name>
</gene>
<proteinExistence type="inferred from homology"/>
<evidence type="ECO:0000313" key="5">
    <source>
        <dbReference type="Proteomes" id="UP001327560"/>
    </source>
</evidence>
<comment type="similarity">
    <text evidence="1">Belongs to the remorin family.</text>
</comment>
<name>A0AAQ3KJD5_9LILI</name>
<evidence type="ECO:0000313" key="4">
    <source>
        <dbReference type="EMBL" id="WOL08947.1"/>
    </source>
</evidence>
<feature type="domain" description="Remorin C-terminal" evidence="3">
    <location>
        <begin position="434"/>
        <end position="536"/>
    </location>
</feature>
<sequence length="548" mass="60984">MDYERIHKVQMGMISPSKLRIKLLGSHGGRRKEGGNNSSRTSPSKIEEMEFSKNSLLAGENDDEVSSKDSKDSLGVIASPQVPRLELSVKDALGNDQGDQTPCFRKDFFPKGKADICHNKTQHFKPDLSQAEPTSNLSSVHPMRLPEDDSFGYDSGHDNGSVRSFEFHKGDRQLPQQVASPFLRNLPSKWNDAERWIVHRQLMNLKTNVPKKNVAQNPGSLQVISNRVMFVPECMSSDQKHSVTQETVSKKCSSTKSTLQSMVEKFSFAPNSSQSSLDSTSGTSGLTDLSSVNSDQSKYSASENPSTVNLTVQSVSMRDVGTEMTPIPSQEPSRTGTPIGATTPIRSPLSSIPSSPRKGTPVSSPAGSSTQDERNQKNVGNKELSDKELQLKTRREIAALGVQLGKMNIASWATKDENGHASPFLDSEKIRMSEYEARAGSWEESKKCEYTARYRREEAKIQAWENHQKAKYEAKLRKIEAQAEGMKARAQDKVVEKLALTRRRVEQKQAIAEAKMKRQAGRTAQQVEQIRQTGRLSTLQIRCCSWFF</sequence>
<evidence type="ECO:0000256" key="2">
    <source>
        <dbReference type="SAM" id="MobiDB-lite"/>
    </source>
</evidence>
<dbReference type="Pfam" id="PF03763">
    <property type="entry name" value="Remorin_C"/>
    <property type="match status" value="1"/>
</dbReference>
<feature type="compositionally biased region" description="Low complexity" evidence="2">
    <location>
        <begin position="272"/>
        <end position="291"/>
    </location>
</feature>
<dbReference type="EMBL" id="CP136894">
    <property type="protein sequence ID" value="WOL08947.1"/>
    <property type="molecule type" value="Genomic_DNA"/>
</dbReference>
<feature type="compositionally biased region" description="Low complexity" evidence="2">
    <location>
        <begin position="344"/>
        <end position="357"/>
    </location>
</feature>
<dbReference type="Proteomes" id="UP001327560">
    <property type="component" value="Chromosome 5"/>
</dbReference>
<protein>
    <recommendedName>
        <fullName evidence="3">Remorin C-terminal domain-containing protein</fullName>
    </recommendedName>
</protein>
<organism evidence="4 5">
    <name type="scientific">Canna indica</name>
    <name type="common">Indian-shot</name>
    <dbReference type="NCBI Taxonomy" id="4628"/>
    <lineage>
        <taxon>Eukaryota</taxon>
        <taxon>Viridiplantae</taxon>
        <taxon>Streptophyta</taxon>
        <taxon>Embryophyta</taxon>
        <taxon>Tracheophyta</taxon>
        <taxon>Spermatophyta</taxon>
        <taxon>Magnoliopsida</taxon>
        <taxon>Liliopsida</taxon>
        <taxon>Zingiberales</taxon>
        <taxon>Cannaceae</taxon>
        <taxon>Canna</taxon>
    </lineage>
</organism>
<reference evidence="4 5" key="1">
    <citation type="submission" date="2023-10" db="EMBL/GenBank/DDBJ databases">
        <title>Chromosome-scale genome assembly provides insights into flower coloration mechanisms of Canna indica.</title>
        <authorList>
            <person name="Li C."/>
        </authorList>
    </citation>
    <scope>NUCLEOTIDE SEQUENCE [LARGE SCALE GENOMIC DNA]</scope>
    <source>
        <tissue evidence="4">Flower</tissue>
    </source>
</reference>
<dbReference type="PANTHER" id="PTHR31471:SF1">
    <property type="entry name" value="OS12G0613600 PROTEIN"/>
    <property type="match status" value="1"/>
</dbReference>
<feature type="compositionally biased region" description="Polar residues" evidence="2">
    <location>
        <begin position="292"/>
        <end position="316"/>
    </location>
</feature>
<feature type="region of interest" description="Disordered" evidence="2">
    <location>
        <begin position="26"/>
        <end position="72"/>
    </location>
</feature>
<feature type="compositionally biased region" description="Polar residues" evidence="2">
    <location>
        <begin position="361"/>
        <end position="370"/>
    </location>
</feature>
<evidence type="ECO:0000259" key="3">
    <source>
        <dbReference type="Pfam" id="PF03763"/>
    </source>
</evidence>
<feature type="region of interest" description="Disordered" evidence="2">
    <location>
        <begin position="269"/>
        <end position="387"/>
    </location>
</feature>
<dbReference type="AlphaFoldDB" id="A0AAQ3KJD5"/>
<feature type="compositionally biased region" description="Polar residues" evidence="2">
    <location>
        <begin position="327"/>
        <end position="336"/>
    </location>
</feature>
<accession>A0AAQ3KJD5</accession>